<keyword evidence="4" id="KW-0539">Nucleus</keyword>
<dbReference type="Proteomes" id="UP000472270">
    <property type="component" value="Unassembled WGS sequence"/>
</dbReference>
<feature type="compositionally biased region" description="Low complexity" evidence="6">
    <location>
        <begin position="498"/>
        <end position="512"/>
    </location>
</feature>
<comment type="subcellular location">
    <subcellularLocation>
        <location evidence="1">Nucleus</location>
    </subcellularLocation>
</comment>
<feature type="region of interest" description="Disordered" evidence="6">
    <location>
        <begin position="1"/>
        <end position="61"/>
    </location>
</feature>
<feature type="compositionally biased region" description="Low complexity" evidence="6">
    <location>
        <begin position="1012"/>
        <end position="1021"/>
    </location>
</feature>
<feature type="compositionally biased region" description="Low complexity" evidence="6">
    <location>
        <begin position="254"/>
        <end position="270"/>
    </location>
</feature>
<keyword evidence="8" id="KW-1185">Reference proteome</keyword>
<dbReference type="AlphaFoldDB" id="A0A673FN75"/>
<dbReference type="GO" id="GO:0005634">
    <property type="term" value="C:nucleus"/>
    <property type="evidence" value="ECO:0007669"/>
    <property type="project" value="UniProtKB-SubCell"/>
</dbReference>
<feature type="compositionally biased region" description="Polar residues" evidence="6">
    <location>
        <begin position="394"/>
        <end position="403"/>
    </location>
</feature>
<organism evidence="7 8">
    <name type="scientific">Sinocyclocheilus rhinocerous</name>
    <dbReference type="NCBI Taxonomy" id="307959"/>
    <lineage>
        <taxon>Eukaryota</taxon>
        <taxon>Metazoa</taxon>
        <taxon>Chordata</taxon>
        <taxon>Craniata</taxon>
        <taxon>Vertebrata</taxon>
        <taxon>Euteleostomi</taxon>
        <taxon>Actinopterygii</taxon>
        <taxon>Neopterygii</taxon>
        <taxon>Teleostei</taxon>
        <taxon>Ostariophysi</taxon>
        <taxon>Cypriniformes</taxon>
        <taxon>Cyprinidae</taxon>
        <taxon>Cyprininae</taxon>
        <taxon>Sinocyclocheilus</taxon>
    </lineage>
</organism>
<feature type="compositionally biased region" description="Low complexity" evidence="6">
    <location>
        <begin position="51"/>
        <end position="61"/>
    </location>
</feature>
<feature type="compositionally biased region" description="Basic and acidic residues" evidence="6">
    <location>
        <begin position="305"/>
        <end position="319"/>
    </location>
</feature>
<feature type="coiled-coil region" evidence="5">
    <location>
        <begin position="931"/>
        <end position="965"/>
    </location>
</feature>
<dbReference type="PANTHER" id="PTHR24200:SF7">
    <property type="entry name" value="MICROTUBULE-ASSOCIATED TUMOR SUPPRESSOR 1"/>
    <property type="match status" value="1"/>
</dbReference>
<feature type="compositionally biased region" description="Basic and acidic residues" evidence="6">
    <location>
        <begin position="461"/>
        <end position="471"/>
    </location>
</feature>
<feature type="region of interest" description="Disordered" evidence="6">
    <location>
        <begin position="95"/>
        <end position="119"/>
    </location>
</feature>
<dbReference type="PANTHER" id="PTHR24200">
    <property type="entry name" value="TOUCAN, ISOFORM A"/>
    <property type="match status" value="1"/>
</dbReference>
<evidence type="ECO:0000256" key="3">
    <source>
        <dbReference type="ARBA" id="ARBA00023054"/>
    </source>
</evidence>
<feature type="compositionally biased region" description="Low complexity" evidence="6">
    <location>
        <begin position="322"/>
        <end position="339"/>
    </location>
</feature>
<feature type="region of interest" description="Disordered" evidence="6">
    <location>
        <begin position="1012"/>
        <end position="1035"/>
    </location>
</feature>
<feature type="coiled-coil region" evidence="5">
    <location>
        <begin position="710"/>
        <end position="820"/>
    </location>
</feature>
<dbReference type="InterPro" id="IPR051293">
    <property type="entry name" value="MTUS1/CCDC69"/>
</dbReference>
<feature type="compositionally biased region" description="Polar residues" evidence="6">
    <location>
        <begin position="98"/>
        <end position="107"/>
    </location>
</feature>
<dbReference type="GO" id="GO:0005737">
    <property type="term" value="C:cytoplasm"/>
    <property type="evidence" value="ECO:0007669"/>
    <property type="project" value="TreeGrafter"/>
</dbReference>
<dbReference type="GeneID" id="107721423"/>
<gene>
    <name evidence="7" type="primary">LOC107721423</name>
</gene>
<reference evidence="7" key="2">
    <citation type="submission" date="2025-09" db="UniProtKB">
        <authorList>
            <consortium name="Ensembl"/>
        </authorList>
    </citation>
    <scope>IDENTIFICATION</scope>
</reference>
<feature type="compositionally biased region" description="Polar residues" evidence="6">
    <location>
        <begin position="607"/>
        <end position="632"/>
    </location>
</feature>
<feature type="compositionally biased region" description="Basic and acidic residues" evidence="6">
    <location>
        <begin position="415"/>
        <end position="433"/>
    </location>
</feature>
<dbReference type="OrthoDB" id="10038993at2759"/>
<evidence type="ECO:0000313" key="7">
    <source>
        <dbReference type="Ensembl" id="ENSSRHP00000004387.1"/>
    </source>
</evidence>
<feature type="compositionally biased region" description="Basic and acidic residues" evidence="6">
    <location>
        <begin position="275"/>
        <end position="291"/>
    </location>
</feature>
<evidence type="ECO:0000256" key="2">
    <source>
        <dbReference type="ARBA" id="ARBA00007585"/>
    </source>
</evidence>
<keyword evidence="3 5" id="KW-0175">Coiled coil</keyword>
<feature type="region of interest" description="Disordered" evidence="6">
    <location>
        <begin position="252"/>
        <end position="673"/>
    </location>
</feature>
<feature type="compositionally biased region" description="Low complexity" evidence="6">
    <location>
        <begin position="527"/>
        <end position="544"/>
    </location>
</feature>
<feature type="coiled-coil region" evidence="5">
    <location>
        <begin position="855"/>
        <end position="893"/>
    </location>
</feature>
<dbReference type="RefSeq" id="XP_016384915.1">
    <property type="nucleotide sequence ID" value="XM_016529429.1"/>
</dbReference>
<comment type="similarity">
    <text evidence="2">Belongs to the MTUS1 family.</text>
</comment>
<dbReference type="KEGG" id="srx:107721423"/>
<dbReference type="GO" id="GO:0008017">
    <property type="term" value="F:microtubule binding"/>
    <property type="evidence" value="ECO:0007669"/>
    <property type="project" value="TreeGrafter"/>
</dbReference>
<accession>A0A673FN75</accession>
<feature type="compositionally biased region" description="Polar residues" evidence="6">
    <location>
        <begin position="340"/>
        <end position="350"/>
    </location>
</feature>
<proteinExistence type="inferred from homology"/>
<evidence type="ECO:0000256" key="1">
    <source>
        <dbReference type="ARBA" id="ARBA00004123"/>
    </source>
</evidence>
<feature type="compositionally biased region" description="Polar residues" evidence="6">
    <location>
        <begin position="649"/>
        <end position="661"/>
    </location>
</feature>
<reference evidence="7" key="1">
    <citation type="submission" date="2025-08" db="UniProtKB">
        <authorList>
            <consortium name="Ensembl"/>
        </authorList>
    </citation>
    <scope>IDENTIFICATION</scope>
</reference>
<feature type="compositionally biased region" description="Basic and acidic residues" evidence="6">
    <location>
        <begin position="377"/>
        <end position="393"/>
    </location>
</feature>
<evidence type="ECO:0000256" key="5">
    <source>
        <dbReference type="SAM" id="Coils"/>
    </source>
</evidence>
<name>A0A673FN75_9TELE</name>
<feature type="compositionally biased region" description="Polar residues" evidence="6">
    <location>
        <begin position="565"/>
        <end position="576"/>
    </location>
</feature>
<evidence type="ECO:0000256" key="4">
    <source>
        <dbReference type="ARBA" id="ARBA00023242"/>
    </source>
</evidence>
<evidence type="ECO:0000313" key="8">
    <source>
        <dbReference type="Proteomes" id="UP000472270"/>
    </source>
</evidence>
<feature type="compositionally biased region" description="Polar residues" evidence="6">
    <location>
        <begin position="1022"/>
        <end position="1035"/>
    </location>
</feature>
<evidence type="ECO:0000256" key="6">
    <source>
        <dbReference type="SAM" id="MobiDB-lite"/>
    </source>
</evidence>
<feature type="compositionally biased region" description="Low complexity" evidence="6">
    <location>
        <begin position="434"/>
        <end position="443"/>
    </location>
</feature>
<protein>
    <submittedName>
        <fullName evidence="7">Microtubule-associated tumor suppressor 1 homolog</fullName>
    </submittedName>
</protein>
<dbReference type="Ensembl" id="ENSSRHT00000004547.1">
    <property type="protein sequence ID" value="ENSSRHP00000004387.1"/>
    <property type="gene ID" value="ENSSRHG00000002952.1"/>
</dbReference>
<sequence length="1035" mass="113789">MIVSPSTFPMEPPTNMSELPSPALPKRPLQGSQHGMCLPLHSSEQSNNAFTSESPSSPSSTLLLYERGEMSPDSIRSLSSLSSARTDSPLDVEMGKATASSDDSGIQSPECRPDYSEDNDNSVSVYLDANEDCWSDNDNHNVTLVVTQKVSQNDGDDTSLYSKVHDTKEEEDTFLSLSSVELIMKCQIGVSALEVSTSSEVPNSVLPDISEGRPSEVPNMAVVNETQREVVFVELSSTIQVTNIVNETVVSPENTPITDTRNTTTSRTSISKADNLPKKTAENSSDLEGRVLAKPSTRAVLTKATKPEAKRFPRPDLRNVKAKIISRAASAPRSANPAKTNTNVNQSASGSMKVHAGRKVENKAVGKRSRSSSNHTRGNETKMVDNGSQEKDVNTLSLPTQGEETMKSECPPSADFKDEGEPQLEKKAVEETSKSTSKTVSSKLGPSLGTNRTSTSGPPETRLKPSNRETRPTGSLGPLGGRAVQPAGIPRMRSTDKSAVPCSPTSVSSPSCKGPQKAASSKLPVKGLPTSPSSSSLGSTISESNNIAVNKVPAEGIKSEDKSIKQSPVSQIQGKSLVSKPVSGHRSRASSTPSKPVAGLKAPAVTSHMTAKTNQNALQRSGSARLIRSSSVAVDKSSKGPKAAGATAGRTQQHSPASQGGATEEGEERDLRLQNEKKGQCILHLRKLIANGNRRLEALALVVQHIFSEREAAIKQREEFSIQINKLREQLGNSVSCCEQLEREKEEVRLSLEALFQKLQEQHQKELQQLEERLKDFYSAEWDKTHEAYQREADKCRALMQQQVEDVRNKQEALRNQQEVAHTQQIATLKQEHEASLAELSRIHEQDMQEFDKTLKESEATLNEKIQTLTEENEALKERIREEEKRRRALADKSQKDAHTLYLEQELESLRAVLEIKTYQIHQQDKKLMQMDKLIDDNLKLEECLKKVQQENEDYKARMDKHAALSKQLSTEQAMLQQTLQKESKVNKRLSMENEELLWKLHNGDLCSPLRLSPSSPFHSPQNPASFSTTPISPR</sequence>
<feature type="compositionally biased region" description="Polar residues" evidence="6">
    <location>
        <begin position="448"/>
        <end position="458"/>
    </location>
</feature>